<comment type="caution">
    <text evidence="1">The sequence shown here is derived from an EMBL/GenBank/DDBJ whole genome shotgun (WGS) entry which is preliminary data.</text>
</comment>
<sequence>MWDRRVVEMIDHHVGEYLVACHFKNVHDGVEWAFAGVYGPNLEINKRVLWEEMAGIHCCWDLPWFFGGDFNVTRFPTERLGNSHFTNTMHDFSDLIFELELIDLPMADGDFTWSNRRSWSQLDIFLVSASW</sequence>
<proteinExistence type="predicted"/>
<evidence type="ECO:0008006" key="3">
    <source>
        <dbReference type="Google" id="ProtNLM"/>
    </source>
</evidence>
<protein>
    <recommendedName>
        <fullName evidence="3">Endonuclease/exonuclease/phosphatase domain-containing protein</fullName>
    </recommendedName>
</protein>
<evidence type="ECO:0000313" key="2">
    <source>
        <dbReference type="Proteomes" id="UP000811609"/>
    </source>
</evidence>
<dbReference type="PANTHER" id="PTHR33710">
    <property type="entry name" value="BNAC02G09200D PROTEIN"/>
    <property type="match status" value="1"/>
</dbReference>
<dbReference type="EMBL" id="CM031815">
    <property type="protein sequence ID" value="KAG6647375.1"/>
    <property type="molecule type" value="Genomic_DNA"/>
</dbReference>
<dbReference type="AlphaFoldDB" id="A0A8T1PW21"/>
<dbReference type="PANTHER" id="PTHR33710:SF64">
    <property type="entry name" value="ENDONUCLEASE_EXONUCLEASE_PHOSPHATASE DOMAIN-CONTAINING PROTEIN"/>
    <property type="match status" value="1"/>
</dbReference>
<accession>A0A8T1PW21</accession>
<keyword evidence="2" id="KW-1185">Reference proteome</keyword>
<organism evidence="1 2">
    <name type="scientific">Carya illinoinensis</name>
    <name type="common">Pecan</name>
    <dbReference type="NCBI Taxonomy" id="32201"/>
    <lineage>
        <taxon>Eukaryota</taxon>
        <taxon>Viridiplantae</taxon>
        <taxon>Streptophyta</taxon>
        <taxon>Embryophyta</taxon>
        <taxon>Tracheophyta</taxon>
        <taxon>Spermatophyta</taxon>
        <taxon>Magnoliopsida</taxon>
        <taxon>eudicotyledons</taxon>
        <taxon>Gunneridae</taxon>
        <taxon>Pentapetalae</taxon>
        <taxon>rosids</taxon>
        <taxon>fabids</taxon>
        <taxon>Fagales</taxon>
        <taxon>Juglandaceae</taxon>
        <taxon>Carya</taxon>
    </lineage>
</organism>
<evidence type="ECO:0000313" key="1">
    <source>
        <dbReference type="EMBL" id="KAG6647375.1"/>
    </source>
</evidence>
<reference evidence="1" key="1">
    <citation type="submission" date="2020-12" db="EMBL/GenBank/DDBJ databases">
        <title>WGS assembly of Carya illinoinensis cv. Pawnee.</title>
        <authorList>
            <person name="Platts A."/>
            <person name="Shu S."/>
            <person name="Wright S."/>
            <person name="Barry K."/>
            <person name="Edger P."/>
            <person name="Pires J.C."/>
            <person name="Schmutz J."/>
        </authorList>
    </citation>
    <scope>NUCLEOTIDE SEQUENCE</scope>
    <source>
        <tissue evidence="1">Leaf</tissue>
    </source>
</reference>
<gene>
    <name evidence="1" type="ORF">CIPAW_07G074900</name>
</gene>
<name>A0A8T1PW21_CARIL</name>
<dbReference type="Proteomes" id="UP000811609">
    <property type="component" value="Chromosome 7"/>
</dbReference>